<evidence type="ECO:0000313" key="1">
    <source>
        <dbReference type="EMBL" id="GBP54681.1"/>
    </source>
</evidence>
<accession>A0A4C1WTR4</accession>
<organism evidence="1 2">
    <name type="scientific">Eumeta variegata</name>
    <name type="common">Bagworm moth</name>
    <name type="synonym">Eumeta japonica</name>
    <dbReference type="NCBI Taxonomy" id="151549"/>
    <lineage>
        <taxon>Eukaryota</taxon>
        <taxon>Metazoa</taxon>
        <taxon>Ecdysozoa</taxon>
        <taxon>Arthropoda</taxon>
        <taxon>Hexapoda</taxon>
        <taxon>Insecta</taxon>
        <taxon>Pterygota</taxon>
        <taxon>Neoptera</taxon>
        <taxon>Endopterygota</taxon>
        <taxon>Lepidoptera</taxon>
        <taxon>Glossata</taxon>
        <taxon>Ditrysia</taxon>
        <taxon>Tineoidea</taxon>
        <taxon>Psychidae</taxon>
        <taxon>Oiketicinae</taxon>
        <taxon>Eumeta</taxon>
    </lineage>
</organism>
<gene>
    <name evidence="1" type="ORF">EVAR_47184_1</name>
</gene>
<keyword evidence="2" id="KW-1185">Reference proteome</keyword>
<reference evidence="1 2" key="1">
    <citation type="journal article" date="2019" name="Commun. Biol.">
        <title>The bagworm genome reveals a unique fibroin gene that provides high tensile strength.</title>
        <authorList>
            <person name="Kono N."/>
            <person name="Nakamura H."/>
            <person name="Ohtoshi R."/>
            <person name="Tomita M."/>
            <person name="Numata K."/>
            <person name="Arakawa K."/>
        </authorList>
    </citation>
    <scope>NUCLEOTIDE SEQUENCE [LARGE SCALE GENOMIC DNA]</scope>
</reference>
<dbReference type="OrthoDB" id="425681at2759"/>
<dbReference type="AlphaFoldDB" id="A0A4C1WTR4"/>
<protein>
    <submittedName>
        <fullName evidence="1">Uncharacterized protein</fullName>
    </submittedName>
</protein>
<proteinExistence type="predicted"/>
<name>A0A4C1WTR4_EUMVA</name>
<dbReference type="EMBL" id="BGZK01000652">
    <property type="protein sequence ID" value="GBP54681.1"/>
    <property type="molecule type" value="Genomic_DNA"/>
</dbReference>
<dbReference type="Proteomes" id="UP000299102">
    <property type="component" value="Unassembled WGS sequence"/>
</dbReference>
<comment type="caution">
    <text evidence="1">The sequence shown here is derived from an EMBL/GenBank/DDBJ whole genome shotgun (WGS) entry which is preliminary data.</text>
</comment>
<evidence type="ECO:0000313" key="2">
    <source>
        <dbReference type="Proteomes" id="UP000299102"/>
    </source>
</evidence>
<sequence length="260" mass="28928">MNDSIEKRGKKVNVGKTKVMTFKRGESTTECDILIEGDKVEQVKEFIYLGNLFTNDDRTGGILTKQILRTRYRRAGMKRLIDVNEAREICKDRTTWKSIVSSYSSGKQAGSKAKKKPQVAQTTAEVACAGRGRRAEGAGEAKECGPARLVGRRRVALYILVRRSVTECDVTLIFRFVKENLSKSYGDLNISRESLAYKSSFVTKSTIGGIEPPSQFKRLTLCLREHVKPFLSKVVAPCATTIESSPQPVPGQGFKVQDIQ</sequence>